<feature type="compositionally biased region" description="Low complexity" evidence="1">
    <location>
        <begin position="459"/>
        <end position="475"/>
    </location>
</feature>
<feature type="compositionally biased region" description="Pro residues" evidence="1">
    <location>
        <begin position="559"/>
        <end position="569"/>
    </location>
</feature>
<dbReference type="AlphaFoldDB" id="A0A1I5WPL8"/>
<evidence type="ECO:0000313" key="4">
    <source>
        <dbReference type="EMBL" id="SFQ21336.1"/>
    </source>
</evidence>
<dbReference type="PANTHER" id="PTHR42059">
    <property type="entry name" value="TNT DOMAIN-CONTAINING PROTEIN"/>
    <property type="match status" value="1"/>
</dbReference>
<evidence type="ECO:0000259" key="2">
    <source>
        <dbReference type="Pfam" id="PF14021"/>
    </source>
</evidence>
<dbReference type="InterPro" id="IPR053024">
    <property type="entry name" value="Fungal_surface_NADase"/>
</dbReference>
<evidence type="ECO:0000259" key="3">
    <source>
        <dbReference type="Pfam" id="PF25547"/>
    </source>
</evidence>
<organism evidence="4 5">
    <name type="scientific">Amycolatopsis arida</name>
    <dbReference type="NCBI Taxonomy" id="587909"/>
    <lineage>
        <taxon>Bacteria</taxon>
        <taxon>Bacillati</taxon>
        <taxon>Actinomycetota</taxon>
        <taxon>Actinomycetes</taxon>
        <taxon>Pseudonocardiales</taxon>
        <taxon>Pseudonocardiaceae</taxon>
        <taxon>Amycolatopsis</taxon>
    </lineage>
</organism>
<feature type="domain" description="Outer membrane channel protein CpnT-like N-terminal" evidence="3">
    <location>
        <begin position="13"/>
        <end position="133"/>
    </location>
</feature>
<feature type="domain" description="TNT" evidence="2">
    <location>
        <begin position="727"/>
        <end position="811"/>
    </location>
</feature>
<feature type="compositionally biased region" description="Low complexity" evidence="1">
    <location>
        <begin position="413"/>
        <end position="433"/>
    </location>
</feature>
<dbReference type="STRING" id="587909.SAMN05421810_105196"/>
<dbReference type="Pfam" id="PF25547">
    <property type="entry name" value="WXG100_2"/>
    <property type="match status" value="1"/>
</dbReference>
<feature type="compositionally biased region" description="Low complexity" evidence="1">
    <location>
        <begin position="489"/>
        <end position="498"/>
    </location>
</feature>
<name>A0A1I5WPL8_9PSEU</name>
<dbReference type="PANTHER" id="PTHR42059:SF1">
    <property type="entry name" value="TNT DOMAIN-CONTAINING PROTEIN"/>
    <property type="match status" value="1"/>
</dbReference>
<dbReference type="Proteomes" id="UP000198727">
    <property type="component" value="Unassembled WGS sequence"/>
</dbReference>
<proteinExistence type="predicted"/>
<feature type="compositionally biased region" description="Pro residues" evidence="1">
    <location>
        <begin position="434"/>
        <end position="444"/>
    </location>
</feature>
<evidence type="ECO:0008006" key="6">
    <source>
        <dbReference type="Google" id="ProtNLM"/>
    </source>
</evidence>
<dbReference type="OrthoDB" id="4745173at2"/>
<feature type="compositionally biased region" description="Gly residues" evidence="1">
    <location>
        <begin position="284"/>
        <end position="319"/>
    </location>
</feature>
<feature type="region of interest" description="Disordered" evidence="1">
    <location>
        <begin position="406"/>
        <end position="588"/>
    </location>
</feature>
<evidence type="ECO:0000313" key="5">
    <source>
        <dbReference type="Proteomes" id="UP000198727"/>
    </source>
</evidence>
<dbReference type="EMBL" id="FOWW01000005">
    <property type="protein sequence ID" value="SFQ21336.1"/>
    <property type="molecule type" value="Genomic_DNA"/>
</dbReference>
<evidence type="ECO:0000256" key="1">
    <source>
        <dbReference type="SAM" id="MobiDB-lite"/>
    </source>
</evidence>
<sequence>MGVELPAELAEIAAAVGLRWPRADEDAMRAQAEAWREARRRLEVLAEDADRVGVLDAMSGPAGEAARTRWAELADPDRGAVADLARAADAAAARLAAAAEQVGAAKVEMVRRLVAAAENVAAARAAAAAGHPAALLGVDTVLRGAAANLAALSGGLAAAVGPGGGSPVAALADVAVSAPGARTTDGQGGLLAAVTGLPPAVLDSALALTGSGGDSAPAGDSAGPLRDLGPVGTVPRALVDAAGGLTGEVESGDGGSDVGRVVRGVGGVVAGAAGGVPDAVGAGAGGWGPPAGGAPGEVGDVVPGGGRVESGDGGSGLVGAGTPAGVSEGGDASPGARPEHPPGPAAPTVDEGTGPIVLPRQWPRADVAGPAYSDAPTPPAGLPRAPEHTVAAGFTGGSFAAVPNAGPLPPGAAPAGPQGGAWAPAGPDARGAPAPAPVAHPMPAGPLLGSGGHPFGNRPAPLAPGAAPPAASAVPFTRQPGAGAAQPVRPRTGGSPPVTGVPPSPGRSAAGAVPPARHGGTGVAPPDHTVGAAPPASGPGVPPATSRVPGQHSAGQPERPVPPGQPEPRPGPDRGEARPLPVPVGTPRQERDSVVALFLVHMFPIGHLPVARHRPARQLPLPPPEADFAAGLRFPPHDHPDSAAIDPGPVLDRIREGRRYPAPPPAGVLPRPPAALTVGHDPLGGLVRREWDRRYLVHTDRGAPEHAWPPGERYPEGGCAPGDPVSLPEGTVIDRFGTAAGRVFAPSGTPFAERSLPPTHLSAGYRRYRVLRELPVWRSVSAGWFGQPGGGTRLRAVYSAAELVTLGYLADITFQEDA</sequence>
<dbReference type="InterPro" id="IPR057746">
    <property type="entry name" value="CpnT-like_N"/>
</dbReference>
<keyword evidence="5" id="KW-1185">Reference proteome</keyword>
<reference evidence="5" key="1">
    <citation type="submission" date="2016-10" db="EMBL/GenBank/DDBJ databases">
        <authorList>
            <person name="Varghese N."/>
            <person name="Submissions S."/>
        </authorList>
    </citation>
    <scope>NUCLEOTIDE SEQUENCE [LARGE SCALE GENOMIC DNA]</scope>
    <source>
        <strain evidence="5">CGMCC 4.5579</strain>
    </source>
</reference>
<accession>A0A1I5WPL8</accession>
<gene>
    <name evidence="4" type="ORF">SAMN05421810_105196</name>
</gene>
<feature type="compositionally biased region" description="Pro residues" evidence="1">
    <location>
        <begin position="661"/>
        <end position="673"/>
    </location>
</feature>
<feature type="region of interest" description="Disordered" evidence="1">
    <location>
        <begin position="284"/>
        <end position="357"/>
    </location>
</feature>
<dbReference type="RefSeq" id="WP_092531057.1">
    <property type="nucleotide sequence ID" value="NZ_FOWW01000005.1"/>
</dbReference>
<protein>
    <recommendedName>
        <fullName evidence="6">DUF4237 domain-containing protein</fullName>
    </recommendedName>
</protein>
<dbReference type="Pfam" id="PF14021">
    <property type="entry name" value="TNT"/>
    <property type="match status" value="1"/>
</dbReference>
<dbReference type="InterPro" id="IPR025331">
    <property type="entry name" value="TNT"/>
</dbReference>
<feature type="region of interest" description="Disordered" evidence="1">
    <location>
        <begin position="616"/>
        <end position="675"/>
    </location>
</feature>
<dbReference type="GO" id="GO:0050135">
    <property type="term" value="F:NADP+ nucleosidase activity"/>
    <property type="evidence" value="ECO:0007669"/>
    <property type="project" value="InterPro"/>
</dbReference>